<feature type="transmembrane region" description="Helical" evidence="1">
    <location>
        <begin position="168"/>
        <end position="187"/>
    </location>
</feature>
<dbReference type="AlphaFoldDB" id="A0A6M5Z0E8"/>
<feature type="transmembrane region" description="Helical" evidence="1">
    <location>
        <begin position="31"/>
        <end position="53"/>
    </location>
</feature>
<dbReference type="EMBL" id="CP053452">
    <property type="protein sequence ID" value="QJW98901.1"/>
    <property type="molecule type" value="Genomic_DNA"/>
</dbReference>
<dbReference type="KEGG" id="ftj:FTUN_6496"/>
<evidence type="ECO:0000256" key="1">
    <source>
        <dbReference type="SAM" id="Phobius"/>
    </source>
</evidence>
<feature type="transmembrane region" description="Helical" evidence="1">
    <location>
        <begin position="111"/>
        <end position="134"/>
    </location>
</feature>
<organism evidence="2 3">
    <name type="scientific">Frigoriglobus tundricola</name>
    <dbReference type="NCBI Taxonomy" id="2774151"/>
    <lineage>
        <taxon>Bacteria</taxon>
        <taxon>Pseudomonadati</taxon>
        <taxon>Planctomycetota</taxon>
        <taxon>Planctomycetia</taxon>
        <taxon>Gemmatales</taxon>
        <taxon>Gemmataceae</taxon>
        <taxon>Frigoriglobus</taxon>
    </lineage>
</organism>
<evidence type="ECO:0000313" key="2">
    <source>
        <dbReference type="EMBL" id="QJW98901.1"/>
    </source>
</evidence>
<sequence length="205" mass="21952">MAPIEWQQIVLPLVMCGILVVLAAGVPRYRFALMGLVAIVGYAILQDQVSARLCPEYFTVLHPPIPGLTDPTLLGISWGFLGGWWGGVLLGYVIGLLATLGPNPKLAPRELVRPLLLLVGALAFVTAATGVSVWHHSEMLGLTLDAGMTDLVPAERHTALFTVACYHLVAYATATVGGVVVCVWVAAERRRRGHRGAERLTNPSV</sequence>
<reference evidence="3" key="1">
    <citation type="submission" date="2020-05" db="EMBL/GenBank/DDBJ databases">
        <title>Frigoriglobus tundricola gen. nov., sp. nov., a psychrotolerant cellulolytic planctomycete of the family Gemmataceae with two divergent copies of 16S rRNA gene.</title>
        <authorList>
            <person name="Kulichevskaya I.S."/>
            <person name="Ivanova A.A."/>
            <person name="Naumoff D.G."/>
            <person name="Beletsky A.V."/>
            <person name="Rijpstra W.I.C."/>
            <person name="Sinninghe Damste J.S."/>
            <person name="Mardanov A.V."/>
            <person name="Ravin N.V."/>
            <person name="Dedysh S.N."/>
        </authorList>
    </citation>
    <scope>NUCLEOTIDE SEQUENCE [LARGE SCALE GENOMIC DNA]</scope>
    <source>
        <strain evidence="3">PL17</strain>
    </source>
</reference>
<proteinExistence type="predicted"/>
<keyword evidence="1" id="KW-1133">Transmembrane helix</keyword>
<name>A0A6M5Z0E8_9BACT</name>
<protein>
    <submittedName>
        <fullName evidence="2">Uncharacterized protein</fullName>
    </submittedName>
</protein>
<keyword evidence="3" id="KW-1185">Reference proteome</keyword>
<feature type="transmembrane region" description="Helical" evidence="1">
    <location>
        <begin position="6"/>
        <end position="24"/>
    </location>
</feature>
<keyword evidence="1" id="KW-0472">Membrane</keyword>
<keyword evidence="1" id="KW-0812">Transmembrane</keyword>
<accession>A0A6M5Z0E8</accession>
<feature type="transmembrane region" description="Helical" evidence="1">
    <location>
        <begin position="73"/>
        <end position="99"/>
    </location>
</feature>
<evidence type="ECO:0000313" key="3">
    <source>
        <dbReference type="Proteomes" id="UP000503447"/>
    </source>
</evidence>
<dbReference type="Proteomes" id="UP000503447">
    <property type="component" value="Chromosome"/>
</dbReference>
<dbReference type="RefSeq" id="WP_171473972.1">
    <property type="nucleotide sequence ID" value="NZ_CP053452.2"/>
</dbReference>
<gene>
    <name evidence="2" type="ORF">FTUN_6496</name>
</gene>